<organism evidence="2 3">
    <name type="scientific">Sphaerosporella brunnea</name>
    <dbReference type="NCBI Taxonomy" id="1250544"/>
    <lineage>
        <taxon>Eukaryota</taxon>
        <taxon>Fungi</taxon>
        <taxon>Dikarya</taxon>
        <taxon>Ascomycota</taxon>
        <taxon>Pezizomycotina</taxon>
        <taxon>Pezizomycetes</taxon>
        <taxon>Pezizales</taxon>
        <taxon>Pyronemataceae</taxon>
        <taxon>Sphaerosporella</taxon>
    </lineage>
</organism>
<dbReference type="OrthoDB" id="2537432at2759"/>
<dbReference type="AlphaFoldDB" id="A0A5J5ET18"/>
<dbReference type="Pfam" id="PF12223">
    <property type="entry name" value="DUF3602"/>
    <property type="match status" value="1"/>
</dbReference>
<feature type="compositionally biased region" description="Basic and acidic residues" evidence="1">
    <location>
        <begin position="103"/>
        <end position="116"/>
    </location>
</feature>
<reference evidence="2 3" key="1">
    <citation type="submission" date="2019-09" db="EMBL/GenBank/DDBJ databases">
        <title>Draft genome of the ectomycorrhizal ascomycete Sphaerosporella brunnea.</title>
        <authorList>
            <consortium name="DOE Joint Genome Institute"/>
            <person name="Benucci G.M."/>
            <person name="Marozzi G."/>
            <person name="Antonielli L."/>
            <person name="Sanchez S."/>
            <person name="Marco P."/>
            <person name="Wang X."/>
            <person name="Falini L.B."/>
            <person name="Barry K."/>
            <person name="Haridas S."/>
            <person name="Lipzen A."/>
            <person name="Labutti K."/>
            <person name="Grigoriev I.V."/>
            <person name="Murat C."/>
            <person name="Martin F."/>
            <person name="Albertini E."/>
            <person name="Donnini D."/>
            <person name="Bonito G."/>
        </authorList>
    </citation>
    <scope>NUCLEOTIDE SEQUENCE [LARGE SCALE GENOMIC DNA]</scope>
    <source>
        <strain evidence="2 3">Sb_GMNB300</strain>
    </source>
</reference>
<dbReference type="PANTHER" id="PTHR34693:SF3">
    <property type="match status" value="1"/>
</dbReference>
<evidence type="ECO:0000256" key="1">
    <source>
        <dbReference type="SAM" id="MobiDB-lite"/>
    </source>
</evidence>
<feature type="region of interest" description="Disordered" evidence="1">
    <location>
        <begin position="1"/>
        <end position="70"/>
    </location>
</feature>
<feature type="region of interest" description="Disordered" evidence="1">
    <location>
        <begin position="89"/>
        <end position="116"/>
    </location>
</feature>
<proteinExistence type="predicted"/>
<name>A0A5J5ET18_9PEZI</name>
<keyword evidence="3" id="KW-1185">Reference proteome</keyword>
<gene>
    <name evidence="2" type="ORF">FN846DRAFT_93647</name>
</gene>
<dbReference type="EMBL" id="VXIS01000136">
    <property type="protein sequence ID" value="KAA8902108.1"/>
    <property type="molecule type" value="Genomic_DNA"/>
</dbReference>
<evidence type="ECO:0008006" key="4">
    <source>
        <dbReference type="Google" id="ProtNLM"/>
    </source>
</evidence>
<dbReference type="PANTHER" id="PTHR34693">
    <property type="entry name" value="PROTEIN PAR32"/>
    <property type="match status" value="1"/>
</dbReference>
<dbReference type="InterPro" id="IPR022024">
    <property type="entry name" value="DUF3602"/>
</dbReference>
<comment type="caution">
    <text evidence="2">The sequence shown here is derived from an EMBL/GenBank/DDBJ whole genome shotgun (WGS) entry which is preliminary data.</text>
</comment>
<protein>
    <recommendedName>
        <fullName evidence="4">DUF3602 domain-containing protein</fullName>
    </recommendedName>
</protein>
<accession>A0A5J5ET18</accession>
<dbReference type="Proteomes" id="UP000326924">
    <property type="component" value="Unassembled WGS sequence"/>
</dbReference>
<dbReference type="InterPro" id="IPR053203">
    <property type="entry name" value="Cisplatin_resist-associated"/>
</dbReference>
<evidence type="ECO:0000313" key="3">
    <source>
        <dbReference type="Proteomes" id="UP000326924"/>
    </source>
</evidence>
<evidence type="ECO:0000313" key="2">
    <source>
        <dbReference type="EMBL" id="KAA8902108.1"/>
    </source>
</evidence>
<sequence>MATQAPPHEHAHAVSHGRGGQGNIGPDPTEYVDGEIHREGDPATGSGNYSTGRGGAANIGSPKLGAAKTTDDDIVPEVAIVKADDTYHAGRGGEGNAVVAGGEKVEKKRPHDGLAERLKKRLSVLVGKLAGGSSGKSKSTPAA</sequence>
<dbReference type="InParanoid" id="A0A5J5ET18"/>